<dbReference type="InterPro" id="IPR038750">
    <property type="entry name" value="YczE/YyaS-like"/>
</dbReference>
<dbReference type="PANTHER" id="PTHR40078">
    <property type="entry name" value="INTEGRAL MEMBRANE PROTEIN-RELATED"/>
    <property type="match status" value="1"/>
</dbReference>
<feature type="transmembrane region" description="Helical" evidence="1">
    <location>
        <begin position="56"/>
        <end position="77"/>
    </location>
</feature>
<organism evidence="2 3">
    <name type="scientific">Loigolactobacillus jiayinensis</name>
    <dbReference type="NCBI Taxonomy" id="2486016"/>
    <lineage>
        <taxon>Bacteria</taxon>
        <taxon>Bacillati</taxon>
        <taxon>Bacillota</taxon>
        <taxon>Bacilli</taxon>
        <taxon>Lactobacillales</taxon>
        <taxon>Lactobacillaceae</taxon>
        <taxon>Loigolactobacillus</taxon>
    </lineage>
</organism>
<feature type="transmembrane region" description="Helical" evidence="1">
    <location>
        <begin position="117"/>
        <end position="137"/>
    </location>
</feature>
<gene>
    <name evidence="2" type="ORF">ACFQGP_03495</name>
</gene>
<comment type="caution">
    <text evidence="2">The sequence shown here is derived from an EMBL/GenBank/DDBJ whole genome shotgun (WGS) entry which is preliminary data.</text>
</comment>
<sequence length="241" mass="27202">MRIISGVQSKDLVKRWGYLALSLLINATGHSLTIATNLGSAVWTASAVNLYHLWPLSLRATLFLCGVLVALANMILVQKISWRRFFGNLLFITPFSYLIQLFTQAILYLGINQLPLSIRVIIDIFGILCVALATSIYQRANIVLHPNDDFMQILRFRYLKGNATIAQMVHYIPPVLIIVLTFLVSDRLFAVNIGTLICLFFQGSFIGFFDQHTFRRLKHYGIANLAQAKMHQPSVGQHLPQ</sequence>
<evidence type="ECO:0000313" key="3">
    <source>
        <dbReference type="Proteomes" id="UP001596289"/>
    </source>
</evidence>
<evidence type="ECO:0000256" key="1">
    <source>
        <dbReference type="SAM" id="Phobius"/>
    </source>
</evidence>
<dbReference type="EMBL" id="JBHSSL010000020">
    <property type="protein sequence ID" value="MFC6169643.1"/>
    <property type="molecule type" value="Genomic_DNA"/>
</dbReference>
<keyword evidence="1" id="KW-0472">Membrane</keyword>
<feature type="transmembrane region" description="Helical" evidence="1">
    <location>
        <begin position="89"/>
        <end position="111"/>
    </location>
</feature>
<feature type="transmembrane region" description="Helical" evidence="1">
    <location>
        <begin position="158"/>
        <end position="183"/>
    </location>
</feature>
<evidence type="ECO:0000313" key="2">
    <source>
        <dbReference type="EMBL" id="MFC6169643.1"/>
    </source>
</evidence>
<proteinExistence type="predicted"/>
<keyword evidence="1" id="KW-1133">Transmembrane helix</keyword>
<keyword evidence="3" id="KW-1185">Reference proteome</keyword>
<accession>A0ABW1R9P1</accession>
<reference evidence="3" key="1">
    <citation type="journal article" date="2019" name="Int. J. Syst. Evol. Microbiol.">
        <title>The Global Catalogue of Microorganisms (GCM) 10K type strain sequencing project: providing services to taxonomists for standard genome sequencing and annotation.</title>
        <authorList>
            <consortium name="The Broad Institute Genomics Platform"/>
            <consortium name="The Broad Institute Genome Sequencing Center for Infectious Disease"/>
            <person name="Wu L."/>
            <person name="Ma J."/>
        </authorList>
    </citation>
    <scope>NUCLEOTIDE SEQUENCE [LARGE SCALE GENOMIC DNA]</scope>
    <source>
        <strain evidence="3">CCM 8904</strain>
    </source>
</reference>
<dbReference type="Pfam" id="PF19700">
    <property type="entry name" value="DUF6198"/>
    <property type="match status" value="1"/>
</dbReference>
<feature type="transmembrane region" description="Helical" evidence="1">
    <location>
        <begin position="16"/>
        <end position="36"/>
    </location>
</feature>
<dbReference type="RefSeq" id="WP_125554144.1">
    <property type="nucleotide sequence ID" value="NZ_JBHSSL010000020.1"/>
</dbReference>
<dbReference type="PANTHER" id="PTHR40078:SF1">
    <property type="entry name" value="INTEGRAL MEMBRANE PROTEIN"/>
    <property type="match status" value="1"/>
</dbReference>
<keyword evidence="1" id="KW-0812">Transmembrane</keyword>
<feature type="transmembrane region" description="Helical" evidence="1">
    <location>
        <begin position="189"/>
        <end position="209"/>
    </location>
</feature>
<name>A0ABW1R9P1_9LACO</name>
<dbReference type="Proteomes" id="UP001596289">
    <property type="component" value="Unassembled WGS sequence"/>
</dbReference>
<protein>
    <submittedName>
        <fullName evidence="2">YitT family protein</fullName>
    </submittedName>
</protein>